<proteinExistence type="predicted"/>
<organism evidence="2 4">
    <name type="scientific">Legionella quateirensis</name>
    <dbReference type="NCBI Taxonomy" id="45072"/>
    <lineage>
        <taxon>Bacteria</taxon>
        <taxon>Pseudomonadati</taxon>
        <taxon>Pseudomonadota</taxon>
        <taxon>Gammaproteobacteria</taxon>
        <taxon>Legionellales</taxon>
        <taxon>Legionellaceae</taxon>
        <taxon>Legionella</taxon>
    </lineage>
</organism>
<dbReference type="InterPro" id="IPR032676">
    <property type="entry name" value="YkuD_2"/>
</dbReference>
<dbReference type="Proteomes" id="UP000254230">
    <property type="component" value="Unassembled WGS sequence"/>
</dbReference>
<dbReference type="STRING" id="45072.Lqua_3400"/>
<dbReference type="EMBL" id="LNYR01000049">
    <property type="protein sequence ID" value="KTD42422.1"/>
    <property type="molecule type" value="Genomic_DNA"/>
</dbReference>
<keyword evidence="3" id="KW-1185">Reference proteome</keyword>
<dbReference type="EMBL" id="UGOW01000001">
    <property type="protein sequence ID" value="STY17123.1"/>
    <property type="molecule type" value="Genomic_DNA"/>
</dbReference>
<evidence type="ECO:0008006" key="5">
    <source>
        <dbReference type="Google" id="ProtNLM"/>
    </source>
</evidence>
<dbReference type="RefSeq" id="WP_058475513.1">
    <property type="nucleotide sequence ID" value="NZ_CAAAIL010000012.1"/>
</dbReference>
<reference evidence="1 3" key="1">
    <citation type="submission" date="2015-11" db="EMBL/GenBank/DDBJ databases">
        <title>Genomic analysis of 38 Legionella species identifies large and diverse effector repertoires.</title>
        <authorList>
            <person name="Burstein D."/>
            <person name="Amaro F."/>
            <person name="Zusman T."/>
            <person name="Lifshitz Z."/>
            <person name="Cohen O."/>
            <person name="Gilbert J.A."/>
            <person name="Pupko T."/>
            <person name="Shuman H.A."/>
            <person name="Segal G."/>
        </authorList>
    </citation>
    <scope>NUCLEOTIDE SEQUENCE [LARGE SCALE GENOMIC DNA]</scope>
    <source>
        <strain evidence="1 3">ATCC 49507</strain>
    </source>
</reference>
<gene>
    <name evidence="1" type="ORF">Lqua_3400</name>
    <name evidence="2" type="ORF">NCTC12376_00917</name>
</gene>
<sequence>MINILLLLLAVTSSDFALLPLPVIEKQFAMNEHVQSVIPSYNYQLNEIKEMLQKEGNTLSEPVINKVLTTIKCATAYNVKRNNILTIIDYSLPSNEKRLWVFDINEKKLLFHTYVSHGIRSGTLLTNYFSNKYDSKASSIGVYRTDQAYYGREGLSLRLAGLDKNFNDNAYNRSVVMHGGWYVEENFIKRYGRPGRSWGCPALPLELYKPIINTIKDNSLMVVYYPSDEWFGKSKFLTCNAVDHSANSDVQMTKIDTAPNDVDLREPVLFADINKNDRREEEEPIIVMSATAYERVFHTQAPLGRMLRRQINNEEYIALSSNEFNKLVVQNDREGLDSINFVIPVIIMVRGYYETQMKIINMGKINGVHSNANTSNNFDDAIKSYTMNTDVKPVLNLKTTNRFIRWLGL</sequence>
<evidence type="ECO:0000313" key="1">
    <source>
        <dbReference type="EMBL" id="KTD42422.1"/>
    </source>
</evidence>
<evidence type="ECO:0000313" key="4">
    <source>
        <dbReference type="Proteomes" id="UP000254230"/>
    </source>
</evidence>
<dbReference type="OrthoDB" id="9815195at2"/>
<evidence type="ECO:0000313" key="3">
    <source>
        <dbReference type="Proteomes" id="UP000054639"/>
    </source>
</evidence>
<dbReference type="PANTHER" id="PTHR38477:SF1">
    <property type="entry name" value="MUREIN L,D-TRANSPEPTIDASE CATALYTIC DOMAIN FAMILY PROTEIN"/>
    <property type="match status" value="1"/>
</dbReference>
<accession>A0A378KRB6</accession>
<name>A0A378KRB6_9GAMM</name>
<protein>
    <recommendedName>
        <fullName evidence="5">Murein L,D-transpeptidase catalytic domain family protein</fullName>
    </recommendedName>
</protein>
<dbReference type="Proteomes" id="UP000054639">
    <property type="component" value="Unassembled WGS sequence"/>
</dbReference>
<dbReference type="AlphaFoldDB" id="A0A378KRB6"/>
<dbReference type="PANTHER" id="PTHR38477">
    <property type="entry name" value="HYPOTHETICAL EXPORTED PROTEIN"/>
    <property type="match status" value="1"/>
</dbReference>
<reference evidence="2 4" key="2">
    <citation type="submission" date="2018-06" db="EMBL/GenBank/DDBJ databases">
        <authorList>
            <consortium name="Pathogen Informatics"/>
            <person name="Doyle S."/>
        </authorList>
    </citation>
    <scope>NUCLEOTIDE SEQUENCE [LARGE SCALE GENOMIC DNA]</scope>
    <source>
        <strain evidence="2 4">NCTC12376</strain>
    </source>
</reference>
<dbReference type="Pfam" id="PF13645">
    <property type="entry name" value="YkuD_2"/>
    <property type="match status" value="1"/>
</dbReference>
<evidence type="ECO:0000313" key="2">
    <source>
        <dbReference type="EMBL" id="STY17123.1"/>
    </source>
</evidence>